<protein>
    <recommendedName>
        <fullName evidence="1">HNH nuclease domain-containing protein</fullName>
    </recommendedName>
</protein>
<evidence type="ECO:0000313" key="2">
    <source>
        <dbReference type="EMBL" id="ADO82796.1"/>
    </source>
</evidence>
<accession>E3H997</accession>
<reference evidence="2 3" key="1">
    <citation type="journal article" date="2010" name="Stand. Genomic Sci.">
        <title>Complete genome sequence of Ilyobacter polytropus type strain (CuHbu1).</title>
        <authorList>
            <person name="Sikorski J."/>
            <person name="Chertkov O."/>
            <person name="Lapidus A."/>
            <person name="Nolan M."/>
            <person name="Lucas S."/>
            <person name="Del Rio T.G."/>
            <person name="Tice H."/>
            <person name="Cheng J.F."/>
            <person name="Tapia R."/>
            <person name="Han C."/>
            <person name="Goodwin L."/>
            <person name="Pitluck S."/>
            <person name="Liolios K."/>
            <person name="Ivanova N."/>
            <person name="Mavromatis K."/>
            <person name="Mikhailova N."/>
            <person name="Pati A."/>
            <person name="Chen A."/>
            <person name="Palaniappan K."/>
            <person name="Land M."/>
            <person name="Hauser L."/>
            <person name="Chang Y.J."/>
            <person name="Jeffries C.D."/>
            <person name="Brambilla E."/>
            <person name="Yasawong M."/>
            <person name="Rohde M."/>
            <person name="Pukall R."/>
            <person name="Spring S."/>
            <person name="Goker M."/>
            <person name="Woyke T."/>
            <person name="Bristow J."/>
            <person name="Eisen J.A."/>
            <person name="Markowitz V."/>
            <person name="Hugenholtz P."/>
            <person name="Kyrpides N.C."/>
            <person name="Klenk H.P."/>
        </authorList>
    </citation>
    <scope>NUCLEOTIDE SEQUENCE [LARGE SCALE GENOMIC DNA]</scope>
    <source>
        <strain evidence="3">ATCC 51220 / DSM 2926 / LMG 16218 / CuHBu1</strain>
    </source>
</reference>
<name>E3H997_ILYPC</name>
<dbReference type="AlphaFoldDB" id="E3H997"/>
<dbReference type="EMBL" id="CP002281">
    <property type="protein sequence ID" value="ADO82796.1"/>
    <property type="molecule type" value="Genomic_DNA"/>
</dbReference>
<dbReference type="Proteomes" id="UP000006875">
    <property type="component" value="Chromosome"/>
</dbReference>
<keyword evidence="3" id="KW-1185">Reference proteome</keyword>
<organism evidence="2 3">
    <name type="scientific">Ilyobacter polytropus (strain ATCC 51220 / DSM 2926 / LMG 16218 / CuHBu1)</name>
    <dbReference type="NCBI Taxonomy" id="572544"/>
    <lineage>
        <taxon>Bacteria</taxon>
        <taxon>Fusobacteriati</taxon>
        <taxon>Fusobacteriota</taxon>
        <taxon>Fusobacteriia</taxon>
        <taxon>Fusobacteriales</taxon>
        <taxon>Fusobacteriaceae</taxon>
        <taxon>Ilyobacter</taxon>
    </lineage>
</organism>
<dbReference type="Pfam" id="PF13395">
    <property type="entry name" value="HNH_4"/>
    <property type="match status" value="1"/>
</dbReference>
<dbReference type="CDD" id="cd00085">
    <property type="entry name" value="HNHc"/>
    <property type="match status" value="1"/>
</dbReference>
<feature type="domain" description="HNH nuclease" evidence="1">
    <location>
        <begin position="240"/>
        <end position="286"/>
    </location>
</feature>
<sequence>MEYIKLPISQRLNIQAFSNMLDLKYIQNSYKLYWFYAVFEEIKNGKEKILFKELILRMIAKSWYSLIEYKLHFGGIDQLNRVVIYLYNNYGFEKDILEEELIGKLNEIKDENLNYFIKEFSKFVPYRLLSPFYPELTGIKDQYKNNIILELSNKGDMGIYKINKQEKSIEINEKWFNYIFENQAIMEGWILNKLIFFLQTRNPNVPAIPFKICAPLKRNLTGAKKYWKNVIEINKINNIYTDKILGSEDTISIDHFVPWSFVLHDELWNLIPTTKEINSSKSDKLPSLDKFLDRYCDIQYIGLKTALNYNFGKKEIEDYFTISKYMDLNKNIPKEYFIENLKNTIIPIYQIAYNQGFMIWDK</sequence>
<dbReference type="RefSeq" id="WP_013387464.1">
    <property type="nucleotide sequence ID" value="NC_014632.1"/>
</dbReference>
<dbReference type="InterPro" id="IPR003615">
    <property type="entry name" value="HNH_nuc"/>
</dbReference>
<dbReference type="Gene3D" id="1.10.30.50">
    <property type="match status" value="1"/>
</dbReference>
<proteinExistence type="predicted"/>
<dbReference type="eggNOG" id="COG1403">
    <property type="taxonomic scope" value="Bacteria"/>
</dbReference>
<evidence type="ECO:0000259" key="1">
    <source>
        <dbReference type="Pfam" id="PF13395"/>
    </source>
</evidence>
<dbReference type="HOGENOM" id="CLU_047712_0_0_0"/>
<evidence type="ECO:0000313" key="3">
    <source>
        <dbReference type="Proteomes" id="UP000006875"/>
    </source>
</evidence>
<gene>
    <name evidence="2" type="ordered locus">Ilyop_1015</name>
</gene>
<dbReference type="OrthoDB" id="489287at2"/>
<dbReference type="STRING" id="572544.Ilyop_1015"/>
<dbReference type="KEGG" id="ipo:Ilyop_1015"/>